<dbReference type="Proteomes" id="UP000318416">
    <property type="component" value="Unassembled WGS sequence"/>
</dbReference>
<dbReference type="AlphaFoldDB" id="A0A561ES87"/>
<organism evidence="3 4">
    <name type="scientific">Kitasatospora atroaurantiaca</name>
    <dbReference type="NCBI Taxonomy" id="285545"/>
    <lineage>
        <taxon>Bacteria</taxon>
        <taxon>Bacillati</taxon>
        <taxon>Actinomycetota</taxon>
        <taxon>Actinomycetes</taxon>
        <taxon>Kitasatosporales</taxon>
        <taxon>Streptomycetaceae</taxon>
        <taxon>Kitasatospora</taxon>
    </lineage>
</organism>
<feature type="region of interest" description="Disordered" evidence="1">
    <location>
        <begin position="220"/>
        <end position="246"/>
    </location>
</feature>
<feature type="transmembrane region" description="Helical" evidence="2">
    <location>
        <begin position="184"/>
        <end position="207"/>
    </location>
</feature>
<dbReference type="EMBL" id="VIVR01000001">
    <property type="protein sequence ID" value="TWE18473.1"/>
    <property type="molecule type" value="Genomic_DNA"/>
</dbReference>
<sequence length="334" mass="34603">MTSPYPPSSPYGAPAAPQQPYGYPPQAPAQPAGYGYPGQAPAQPVGYGYPAPPAPAYGAPAPYGQPVYGAPMGAPPGAPTCRVCGGFPAVDATVRAHRGMVILMQFRRQHGPFCHTCGTAAVRDMSAQTLFQGWWSPAGWVFTLITLLRNLGPHNQFKALPPPAPGTHGPQWDPGKPLTSRPAIFMLLWPVAAIVLSIVMLIISASVHSSVDNTPPYHVSLPGSSSSSTPGSPASPSAGSSSGSGSSANQLVLNLLKTGDCVKNTGTSADPNLGKVPCSDSAAEFKILGKLYATTDDAGCDKYQGTTDYFTNEERGNNFVLCMQQLKSGSSSAA</sequence>
<evidence type="ECO:0000256" key="2">
    <source>
        <dbReference type="SAM" id="Phobius"/>
    </source>
</evidence>
<dbReference type="RefSeq" id="WP_246192699.1">
    <property type="nucleotide sequence ID" value="NZ_BAAABR010000006.1"/>
</dbReference>
<reference evidence="3 4" key="1">
    <citation type="submission" date="2019-06" db="EMBL/GenBank/DDBJ databases">
        <title>Sequencing the genomes of 1000 actinobacteria strains.</title>
        <authorList>
            <person name="Klenk H.-P."/>
        </authorList>
    </citation>
    <scope>NUCLEOTIDE SEQUENCE [LARGE SCALE GENOMIC DNA]</scope>
    <source>
        <strain evidence="3 4">DSM 41649</strain>
    </source>
</reference>
<protein>
    <submittedName>
        <fullName evidence="3">Uncharacterized protein</fullName>
    </submittedName>
</protein>
<keyword evidence="2" id="KW-1133">Transmembrane helix</keyword>
<name>A0A561ES87_9ACTN</name>
<evidence type="ECO:0000313" key="3">
    <source>
        <dbReference type="EMBL" id="TWE18473.1"/>
    </source>
</evidence>
<gene>
    <name evidence="3" type="ORF">FB465_3549</name>
</gene>
<evidence type="ECO:0000313" key="4">
    <source>
        <dbReference type="Proteomes" id="UP000318416"/>
    </source>
</evidence>
<keyword evidence="2" id="KW-0472">Membrane</keyword>
<feature type="compositionally biased region" description="Low complexity" evidence="1">
    <location>
        <begin position="10"/>
        <end position="21"/>
    </location>
</feature>
<comment type="caution">
    <text evidence="3">The sequence shown here is derived from an EMBL/GenBank/DDBJ whole genome shotgun (WGS) entry which is preliminary data.</text>
</comment>
<keyword evidence="2" id="KW-0812">Transmembrane</keyword>
<feature type="compositionally biased region" description="Low complexity" evidence="1">
    <location>
        <begin position="222"/>
        <end position="246"/>
    </location>
</feature>
<evidence type="ECO:0000256" key="1">
    <source>
        <dbReference type="SAM" id="MobiDB-lite"/>
    </source>
</evidence>
<feature type="region of interest" description="Disordered" evidence="1">
    <location>
        <begin position="1"/>
        <end position="36"/>
    </location>
</feature>
<accession>A0A561ES87</accession>
<proteinExistence type="predicted"/>
<keyword evidence="4" id="KW-1185">Reference proteome</keyword>